<accession>A0A4U2Q3R0</accession>
<protein>
    <submittedName>
        <fullName evidence="1">Uncharacterized protein</fullName>
    </submittedName>
</protein>
<dbReference type="AlphaFoldDB" id="A0A4U2Q3R0"/>
<dbReference type="EMBL" id="PNXQ01000005">
    <property type="protein sequence ID" value="TKH45840.1"/>
    <property type="molecule type" value="Genomic_DNA"/>
</dbReference>
<proteinExistence type="predicted"/>
<organism evidence="1 2">
    <name type="scientific">Paenibacillus terrae</name>
    <dbReference type="NCBI Taxonomy" id="159743"/>
    <lineage>
        <taxon>Bacteria</taxon>
        <taxon>Bacillati</taxon>
        <taxon>Bacillota</taxon>
        <taxon>Bacilli</taxon>
        <taxon>Bacillales</taxon>
        <taxon>Paenibacillaceae</taxon>
        <taxon>Paenibacillus</taxon>
    </lineage>
</organism>
<evidence type="ECO:0000313" key="2">
    <source>
        <dbReference type="Proteomes" id="UP000308114"/>
    </source>
</evidence>
<dbReference type="RefSeq" id="WP_137060772.1">
    <property type="nucleotide sequence ID" value="NZ_PNXQ01000005.1"/>
</dbReference>
<dbReference type="Proteomes" id="UP000308114">
    <property type="component" value="Unassembled WGS sequence"/>
</dbReference>
<gene>
    <name evidence="1" type="ORF">C1I60_05145</name>
</gene>
<evidence type="ECO:0000313" key="1">
    <source>
        <dbReference type="EMBL" id="TKH45840.1"/>
    </source>
</evidence>
<comment type="caution">
    <text evidence="1">The sequence shown here is derived from an EMBL/GenBank/DDBJ whole genome shotgun (WGS) entry which is preliminary data.</text>
</comment>
<reference evidence="1 2" key="1">
    <citation type="submission" date="2018-01" db="EMBL/GenBank/DDBJ databases">
        <title>Bacillales members from the olive rhizosphere are effective biological control agents against Verticillium dahliae.</title>
        <authorList>
            <person name="Gomez-Lama C."/>
            <person name="Legarda G."/>
            <person name="Ruano-Rosa D."/>
            <person name="Pizarro-Tobias P."/>
            <person name="Valverde-Corredor A."/>
            <person name="Niqui J.L."/>
            <person name="Trivino J.C."/>
            <person name="Roca A."/>
            <person name="Mercado-Blanco J."/>
        </authorList>
    </citation>
    <scope>NUCLEOTIDE SEQUENCE [LARGE SCALE GENOMIC DNA]</scope>
    <source>
        <strain evidence="1 2">PIC167</strain>
    </source>
</reference>
<name>A0A4U2Q3R0_9BACL</name>
<sequence>MATSSDSMLAISVFPSLTGAESVSDEELAKQSVINYVEAVQTGNIYESVKWVVDTRFSSTDEQLEQYKESLSSNPFSDVSIKSIVPASNDTFTASVELTRKDDGETNKVSYQVIKRTIVGRY</sequence>